<name>A0AA88PXV8_9TELE</name>
<accession>A0AA88PXV8</accession>
<sequence length="67" mass="7832">MNTAEELWQITSRGSLYAARERNKHTLHVSKHPCFTPSAWAFEDFCISVNQHVARRIKVEVSLALWY</sequence>
<dbReference type="AlphaFoldDB" id="A0AA88PXV8"/>
<protein>
    <submittedName>
        <fullName evidence="1">Uncharacterized protein</fullName>
    </submittedName>
</protein>
<proteinExistence type="predicted"/>
<evidence type="ECO:0000313" key="1">
    <source>
        <dbReference type="EMBL" id="KAK2895066.1"/>
    </source>
</evidence>
<dbReference type="EMBL" id="JAUYZG010000011">
    <property type="protein sequence ID" value="KAK2895066.1"/>
    <property type="molecule type" value="Genomic_DNA"/>
</dbReference>
<gene>
    <name evidence="1" type="ORF">Q8A67_012295</name>
</gene>
<reference evidence="1" key="1">
    <citation type="submission" date="2023-08" db="EMBL/GenBank/DDBJ databases">
        <title>Chromosome-level Genome Assembly of mud carp (Cirrhinus molitorella).</title>
        <authorList>
            <person name="Liu H."/>
        </authorList>
    </citation>
    <scope>NUCLEOTIDE SEQUENCE</scope>
    <source>
        <strain evidence="1">Prfri</strain>
        <tissue evidence="1">Muscle</tissue>
    </source>
</reference>
<keyword evidence="2" id="KW-1185">Reference proteome</keyword>
<dbReference type="Proteomes" id="UP001187343">
    <property type="component" value="Unassembled WGS sequence"/>
</dbReference>
<comment type="caution">
    <text evidence="1">The sequence shown here is derived from an EMBL/GenBank/DDBJ whole genome shotgun (WGS) entry which is preliminary data.</text>
</comment>
<organism evidence="1 2">
    <name type="scientific">Cirrhinus molitorella</name>
    <name type="common">mud carp</name>
    <dbReference type="NCBI Taxonomy" id="172907"/>
    <lineage>
        <taxon>Eukaryota</taxon>
        <taxon>Metazoa</taxon>
        <taxon>Chordata</taxon>
        <taxon>Craniata</taxon>
        <taxon>Vertebrata</taxon>
        <taxon>Euteleostomi</taxon>
        <taxon>Actinopterygii</taxon>
        <taxon>Neopterygii</taxon>
        <taxon>Teleostei</taxon>
        <taxon>Ostariophysi</taxon>
        <taxon>Cypriniformes</taxon>
        <taxon>Cyprinidae</taxon>
        <taxon>Labeoninae</taxon>
        <taxon>Labeonini</taxon>
        <taxon>Cirrhinus</taxon>
    </lineage>
</organism>
<evidence type="ECO:0000313" key="2">
    <source>
        <dbReference type="Proteomes" id="UP001187343"/>
    </source>
</evidence>